<dbReference type="PATRIC" id="fig|1244869.3.peg.4483"/>
<feature type="transmembrane region" description="Helical" evidence="6">
    <location>
        <begin position="140"/>
        <end position="159"/>
    </location>
</feature>
<evidence type="ECO:0000256" key="5">
    <source>
        <dbReference type="ARBA" id="ARBA00023136"/>
    </source>
</evidence>
<feature type="transmembrane region" description="Helical" evidence="6">
    <location>
        <begin position="64"/>
        <end position="82"/>
    </location>
</feature>
<evidence type="ECO:0000256" key="4">
    <source>
        <dbReference type="ARBA" id="ARBA00022989"/>
    </source>
</evidence>
<keyword evidence="5 6" id="KW-0472">Membrane</keyword>
<dbReference type="PANTHER" id="PTHR36506:SF1">
    <property type="entry name" value="PREFLAGELLIN PEPTIDASE"/>
    <property type="match status" value="1"/>
</dbReference>
<dbReference type="Gene3D" id="1.20.120.1220">
    <property type="match status" value="1"/>
</dbReference>
<evidence type="ECO:0000313" key="8">
    <source>
        <dbReference type="EMBL" id="EME67528.1"/>
    </source>
</evidence>
<dbReference type="RefSeq" id="WP_008622678.1">
    <property type="nucleotide sequence ID" value="NZ_AONQ01000159.1"/>
</dbReference>
<dbReference type="InterPro" id="IPR052218">
    <property type="entry name" value="Preflagellin_Peptidase"/>
</dbReference>
<dbReference type="AlphaFoldDB" id="M3A3T2"/>
<dbReference type="eggNOG" id="COG4960">
    <property type="taxonomic scope" value="Bacteria"/>
</dbReference>
<proteinExistence type="predicted"/>
<keyword evidence="4 6" id="KW-1133">Transmembrane helix</keyword>
<protein>
    <submittedName>
        <fullName evidence="8">Flp pilus assembly protein, protease CpaA</fullName>
    </submittedName>
</protein>
<reference evidence="8 9" key="1">
    <citation type="journal article" date="2014" name="Genome Announc.">
        <title>Draft Genome Sequence of Magnetospirillum sp. Strain SO-1, a Freshwater Magnetotactic Bacterium Isolated from the Ol'khovka River, Russia.</title>
        <authorList>
            <person name="Grouzdev D.S."/>
            <person name="Dziuba M.V."/>
            <person name="Sukhacheva M.S."/>
            <person name="Mardanov A.V."/>
            <person name="Beletskiy A.V."/>
            <person name="Kuznetsov B.B."/>
            <person name="Skryabin K.G."/>
        </authorList>
    </citation>
    <scope>NUCLEOTIDE SEQUENCE [LARGE SCALE GENOMIC DNA]</scope>
    <source>
        <strain evidence="8 9">SO-1</strain>
    </source>
</reference>
<sequence length="160" mass="16186">MGDIILILSAVVFVVALLDAAQGDLRRLRIPNRVPLVILAAFVPAALAGGLSGADWLLHLGTGLLCFVGAALLFSLGVWGGGDAKLVPAVALWTGPAGLPRFLLVMALVGGLVALAALLGRRAEAGGLRSVLRGRVPYGIAIAAGGLDWAALSLLPRLAG</sequence>
<dbReference type="Pfam" id="PF01478">
    <property type="entry name" value="Peptidase_A24"/>
    <property type="match status" value="1"/>
</dbReference>
<keyword evidence="2" id="KW-1003">Cell membrane</keyword>
<evidence type="ECO:0000256" key="6">
    <source>
        <dbReference type="SAM" id="Phobius"/>
    </source>
</evidence>
<organism evidence="8 9">
    <name type="scientific">Paramagnetospirillum caucaseum</name>
    <dbReference type="NCBI Taxonomy" id="1244869"/>
    <lineage>
        <taxon>Bacteria</taxon>
        <taxon>Pseudomonadati</taxon>
        <taxon>Pseudomonadota</taxon>
        <taxon>Alphaproteobacteria</taxon>
        <taxon>Rhodospirillales</taxon>
        <taxon>Magnetospirillaceae</taxon>
        <taxon>Paramagnetospirillum</taxon>
    </lineage>
</organism>
<evidence type="ECO:0000256" key="1">
    <source>
        <dbReference type="ARBA" id="ARBA00004651"/>
    </source>
</evidence>
<evidence type="ECO:0000256" key="3">
    <source>
        <dbReference type="ARBA" id="ARBA00022692"/>
    </source>
</evidence>
<dbReference type="GO" id="GO:0004190">
    <property type="term" value="F:aspartic-type endopeptidase activity"/>
    <property type="evidence" value="ECO:0007669"/>
    <property type="project" value="InterPro"/>
</dbReference>
<dbReference type="InterPro" id="IPR000045">
    <property type="entry name" value="Prepilin_IV_endopep_pep"/>
</dbReference>
<evidence type="ECO:0000313" key="9">
    <source>
        <dbReference type="Proteomes" id="UP000011744"/>
    </source>
</evidence>
<dbReference type="GO" id="GO:0006508">
    <property type="term" value="P:proteolysis"/>
    <property type="evidence" value="ECO:0007669"/>
    <property type="project" value="UniProtKB-KW"/>
</dbReference>
<keyword evidence="8" id="KW-0378">Hydrolase</keyword>
<name>M3A3T2_9PROT</name>
<evidence type="ECO:0000259" key="7">
    <source>
        <dbReference type="Pfam" id="PF01478"/>
    </source>
</evidence>
<dbReference type="OrthoDB" id="5329005at2"/>
<evidence type="ECO:0000256" key="2">
    <source>
        <dbReference type="ARBA" id="ARBA00022475"/>
    </source>
</evidence>
<dbReference type="Proteomes" id="UP000011744">
    <property type="component" value="Unassembled WGS sequence"/>
</dbReference>
<comment type="caution">
    <text evidence="8">The sequence shown here is derived from an EMBL/GenBank/DDBJ whole genome shotgun (WGS) entry which is preliminary data.</text>
</comment>
<feature type="domain" description="Prepilin type IV endopeptidase peptidase" evidence="7">
    <location>
        <begin position="12"/>
        <end position="115"/>
    </location>
</feature>
<dbReference type="PANTHER" id="PTHR36506">
    <property type="entry name" value="PREFLAGELLIN PEPTIDASE"/>
    <property type="match status" value="1"/>
</dbReference>
<feature type="transmembrane region" description="Helical" evidence="6">
    <location>
        <begin position="36"/>
        <end position="57"/>
    </location>
</feature>
<keyword evidence="8" id="KW-0645">Protease</keyword>
<accession>M3A3T2</accession>
<dbReference type="GO" id="GO:0005886">
    <property type="term" value="C:plasma membrane"/>
    <property type="evidence" value="ECO:0007669"/>
    <property type="project" value="UniProtKB-SubCell"/>
</dbReference>
<dbReference type="STRING" id="1244869.H261_23050"/>
<gene>
    <name evidence="8" type="ORF">H261_23050</name>
</gene>
<comment type="subcellular location">
    <subcellularLocation>
        <location evidence="1">Cell membrane</location>
        <topology evidence="1">Multi-pass membrane protein</topology>
    </subcellularLocation>
</comment>
<keyword evidence="3 6" id="KW-0812">Transmembrane</keyword>
<keyword evidence="9" id="KW-1185">Reference proteome</keyword>
<feature type="transmembrane region" description="Helical" evidence="6">
    <location>
        <begin position="102"/>
        <end position="119"/>
    </location>
</feature>
<dbReference type="EMBL" id="AONQ01000159">
    <property type="protein sequence ID" value="EME67528.1"/>
    <property type="molecule type" value="Genomic_DNA"/>
</dbReference>